<accession>Q30ZW9</accession>
<dbReference type="eggNOG" id="COG2932">
    <property type="taxonomic scope" value="Bacteria"/>
</dbReference>
<dbReference type="CDD" id="cd06529">
    <property type="entry name" value="S24_LexA-like"/>
    <property type="match status" value="1"/>
</dbReference>
<evidence type="ECO:0000256" key="3">
    <source>
        <dbReference type="ARBA" id="ARBA00023163"/>
    </source>
</evidence>
<evidence type="ECO:0000313" key="5">
    <source>
        <dbReference type="EMBL" id="ABB38777.1"/>
    </source>
</evidence>
<evidence type="ECO:0000256" key="2">
    <source>
        <dbReference type="ARBA" id="ARBA00023125"/>
    </source>
</evidence>
<evidence type="ECO:0000256" key="1">
    <source>
        <dbReference type="ARBA" id="ARBA00023015"/>
    </source>
</evidence>
<dbReference type="SUPFAM" id="SSF51306">
    <property type="entry name" value="LexA/Signal peptidase"/>
    <property type="match status" value="1"/>
</dbReference>
<protein>
    <submittedName>
        <fullName evidence="5">Putative phage repressor</fullName>
    </submittedName>
</protein>
<dbReference type="GO" id="GO:0003677">
    <property type="term" value="F:DNA binding"/>
    <property type="evidence" value="ECO:0007669"/>
    <property type="project" value="UniProtKB-KW"/>
</dbReference>
<dbReference type="Gene3D" id="2.10.109.10">
    <property type="entry name" value="Umud Fragment, subunit A"/>
    <property type="match status" value="1"/>
</dbReference>
<keyword evidence="1" id="KW-0805">Transcription regulation</keyword>
<dbReference type="SUPFAM" id="SSF47413">
    <property type="entry name" value="lambda repressor-like DNA-binding domains"/>
    <property type="match status" value="1"/>
</dbReference>
<dbReference type="InterPro" id="IPR010982">
    <property type="entry name" value="Lambda_DNA-bd_dom_sf"/>
</dbReference>
<organism evidence="5 6">
    <name type="scientific">Oleidesulfovibrio alaskensis (strain ATCC BAA-1058 / DSM 17464 / G20)</name>
    <name type="common">Desulfovibrio alaskensis</name>
    <dbReference type="NCBI Taxonomy" id="207559"/>
    <lineage>
        <taxon>Bacteria</taxon>
        <taxon>Pseudomonadati</taxon>
        <taxon>Thermodesulfobacteriota</taxon>
        <taxon>Desulfovibrionia</taxon>
        <taxon>Desulfovibrionales</taxon>
        <taxon>Desulfovibrionaceae</taxon>
        <taxon>Oleidesulfovibrio</taxon>
    </lineage>
</organism>
<dbReference type="InterPro" id="IPR039418">
    <property type="entry name" value="LexA-like"/>
</dbReference>
<reference evidence="5 6" key="1">
    <citation type="journal article" date="2011" name="J. Bacteriol.">
        <title>Complete genome sequence and updated annotation of Desulfovibrio alaskensis G20.</title>
        <authorList>
            <person name="Hauser L.J."/>
            <person name="Land M.L."/>
            <person name="Brown S.D."/>
            <person name="Larimer F."/>
            <person name="Keller K.L."/>
            <person name="Rapp-Giles B.J."/>
            <person name="Price M.N."/>
            <person name="Lin M."/>
            <person name="Bruce D.C."/>
            <person name="Detter J.C."/>
            <person name="Tapia R."/>
            <person name="Han C.S."/>
            <person name="Goodwin L.A."/>
            <person name="Cheng J.F."/>
            <person name="Pitluck S."/>
            <person name="Copeland A."/>
            <person name="Lucas S."/>
            <person name="Nolan M."/>
            <person name="Lapidus A.L."/>
            <person name="Palumbo A.V."/>
            <person name="Wall J.D."/>
        </authorList>
    </citation>
    <scope>NUCLEOTIDE SEQUENCE [LARGE SCALE GENOMIC DNA]</scope>
    <source>
        <strain evidence="6">ATCC BAA 1058 / DSM 17464 / G20</strain>
    </source>
</reference>
<dbReference type="STRING" id="207559.Dde_1980"/>
<dbReference type="PROSITE" id="PS50943">
    <property type="entry name" value="HTH_CROC1"/>
    <property type="match status" value="1"/>
</dbReference>
<keyword evidence="3" id="KW-0804">Transcription</keyword>
<gene>
    <name evidence="5" type="ordered locus">Dde_1980</name>
</gene>
<name>Q30ZW9_OLEA2</name>
<keyword evidence="2" id="KW-0238">DNA-binding</keyword>
<dbReference type="Proteomes" id="UP000002710">
    <property type="component" value="Chromosome"/>
</dbReference>
<feature type="domain" description="HTH cro/C1-type" evidence="4">
    <location>
        <begin position="21"/>
        <end position="64"/>
    </location>
</feature>
<dbReference type="Pfam" id="PF00717">
    <property type="entry name" value="Peptidase_S24"/>
    <property type="match status" value="1"/>
</dbReference>
<proteinExistence type="predicted"/>
<dbReference type="DNASU" id="3756986"/>
<dbReference type="CDD" id="cd00093">
    <property type="entry name" value="HTH_XRE"/>
    <property type="match status" value="1"/>
</dbReference>
<dbReference type="InterPro" id="IPR010744">
    <property type="entry name" value="Phage_CI_N"/>
</dbReference>
<dbReference type="GO" id="GO:0045892">
    <property type="term" value="P:negative regulation of DNA-templated transcription"/>
    <property type="evidence" value="ECO:0007669"/>
    <property type="project" value="InterPro"/>
</dbReference>
<dbReference type="InterPro" id="IPR015927">
    <property type="entry name" value="Peptidase_S24_S26A/B/C"/>
</dbReference>
<evidence type="ECO:0000313" key="6">
    <source>
        <dbReference type="Proteomes" id="UP000002710"/>
    </source>
</evidence>
<dbReference type="Gene3D" id="1.10.260.40">
    <property type="entry name" value="lambda repressor-like DNA-binding domains"/>
    <property type="match status" value="1"/>
</dbReference>
<dbReference type="InterPro" id="IPR036286">
    <property type="entry name" value="LexA/Signal_pep-like_sf"/>
</dbReference>
<evidence type="ECO:0000259" key="4">
    <source>
        <dbReference type="PROSITE" id="PS50943"/>
    </source>
</evidence>
<sequence length="219" mass="23913">MEKLSFDTFFRRVKESTEINTQQALARALGVNRSAVSQAKQREKVPEKWVLKIARMFALSPDWLESGSGSHALRTAASDMADGIFIPVPKVEAKLSAGGGSLEVGATATGEHLFHSTWLRRKGNPADMVLMDVVGDSMEPEIFAGDTVLVDQGNQTLRNGAIFAMGVDDSVLVKRVQSAPEGLVLLSENPSYSPVLLQGDEIETVRVIGKVIWISREYR</sequence>
<dbReference type="KEGG" id="dde:Dde_1980"/>
<dbReference type="InterPro" id="IPR001387">
    <property type="entry name" value="Cro/C1-type_HTH"/>
</dbReference>
<dbReference type="AlphaFoldDB" id="Q30ZW9"/>
<keyword evidence="6" id="KW-1185">Reference proteome</keyword>
<dbReference type="PANTHER" id="PTHR40661:SF3">
    <property type="entry name" value="FELS-1 PROPHAGE TRANSCRIPTIONAL REGULATOR"/>
    <property type="match status" value="1"/>
</dbReference>
<dbReference type="PANTHER" id="PTHR40661">
    <property type="match status" value="1"/>
</dbReference>
<dbReference type="EMBL" id="CP000112">
    <property type="protein sequence ID" value="ABB38777.1"/>
    <property type="molecule type" value="Genomic_DNA"/>
</dbReference>
<dbReference type="HOGENOM" id="CLU_066192_1_2_7"/>
<dbReference type="Pfam" id="PF07022">
    <property type="entry name" value="Phage_CI_repr"/>
    <property type="match status" value="1"/>
</dbReference>